<feature type="compositionally biased region" description="Basic and acidic residues" evidence="1">
    <location>
        <begin position="50"/>
        <end position="67"/>
    </location>
</feature>
<evidence type="ECO:0000256" key="1">
    <source>
        <dbReference type="SAM" id="MobiDB-lite"/>
    </source>
</evidence>
<accession>A0AAV9DSR8</accession>
<protein>
    <submittedName>
        <fullName evidence="2">Uncharacterized protein</fullName>
    </submittedName>
</protein>
<proteinExistence type="predicted"/>
<dbReference type="AlphaFoldDB" id="A0AAV9DSR8"/>
<gene>
    <name evidence="2" type="ORF">QJS10_CPB11g01984</name>
</gene>
<dbReference type="Proteomes" id="UP001180020">
    <property type="component" value="Unassembled WGS sequence"/>
</dbReference>
<sequence>MAKAAEQTRAVSPSPPPAFSDSLALERTPDVSVTTEVKTKGGNEEEEEENLSRPVREGESSPSDRHGSFTFDTKTSVLCQVT</sequence>
<reference evidence="2" key="2">
    <citation type="submission" date="2023-06" db="EMBL/GenBank/DDBJ databases">
        <authorList>
            <person name="Ma L."/>
            <person name="Liu K.-W."/>
            <person name="Li Z."/>
            <person name="Hsiao Y.-Y."/>
            <person name="Qi Y."/>
            <person name="Fu T."/>
            <person name="Tang G."/>
            <person name="Zhang D."/>
            <person name="Sun W.-H."/>
            <person name="Liu D.-K."/>
            <person name="Li Y."/>
            <person name="Chen G.-Z."/>
            <person name="Liu X.-D."/>
            <person name="Liao X.-Y."/>
            <person name="Jiang Y.-T."/>
            <person name="Yu X."/>
            <person name="Hao Y."/>
            <person name="Huang J."/>
            <person name="Zhao X.-W."/>
            <person name="Ke S."/>
            <person name="Chen Y.-Y."/>
            <person name="Wu W.-L."/>
            <person name="Hsu J.-L."/>
            <person name="Lin Y.-F."/>
            <person name="Huang M.-D."/>
            <person name="Li C.-Y."/>
            <person name="Huang L."/>
            <person name="Wang Z.-W."/>
            <person name="Zhao X."/>
            <person name="Zhong W.-Y."/>
            <person name="Peng D.-H."/>
            <person name="Ahmad S."/>
            <person name="Lan S."/>
            <person name="Zhang J.-S."/>
            <person name="Tsai W.-C."/>
            <person name="Van De Peer Y."/>
            <person name="Liu Z.-J."/>
        </authorList>
    </citation>
    <scope>NUCLEOTIDE SEQUENCE</scope>
    <source>
        <strain evidence="2">CP</strain>
        <tissue evidence="2">Leaves</tissue>
    </source>
</reference>
<dbReference type="EMBL" id="JAUJYO010000011">
    <property type="protein sequence ID" value="KAK1303879.1"/>
    <property type="molecule type" value="Genomic_DNA"/>
</dbReference>
<feature type="region of interest" description="Disordered" evidence="1">
    <location>
        <begin position="1"/>
        <end position="82"/>
    </location>
</feature>
<evidence type="ECO:0000313" key="3">
    <source>
        <dbReference type="Proteomes" id="UP001180020"/>
    </source>
</evidence>
<comment type="caution">
    <text evidence="2">The sequence shown here is derived from an EMBL/GenBank/DDBJ whole genome shotgun (WGS) entry which is preliminary data.</text>
</comment>
<evidence type="ECO:0000313" key="2">
    <source>
        <dbReference type="EMBL" id="KAK1303879.1"/>
    </source>
</evidence>
<keyword evidence="3" id="KW-1185">Reference proteome</keyword>
<organism evidence="2 3">
    <name type="scientific">Acorus calamus</name>
    <name type="common">Sweet flag</name>
    <dbReference type="NCBI Taxonomy" id="4465"/>
    <lineage>
        <taxon>Eukaryota</taxon>
        <taxon>Viridiplantae</taxon>
        <taxon>Streptophyta</taxon>
        <taxon>Embryophyta</taxon>
        <taxon>Tracheophyta</taxon>
        <taxon>Spermatophyta</taxon>
        <taxon>Magnoliopsida</taxon>
        <taxon>Liliopsida</taxon>
        <taxon>Acoraceae</taxon>
        <taxon>Acorus</taxon>
    </lineage>
</organism>
<reference evidence="2" key="1">
    <citation type="journal article" date="2023" name="Nat. Commun.">
        <title>Diploid and tetraploid genomes of Acorus and the evolution of monocots.</title>
        <authorList>
            <person name="Ma L."/>
            <person name="Liu K.W."/>
            <person name="Li Z."/>
            <person name="Hsiao Y.Y."/>
            <person name="Qi Y."/>
            <person name="Fu T."/>
            <person name="Tang G.D."/>
            <person name="Zhang D."/>
            <person name="Sun W.H."/>
            <person name="Liu D.K."/>
            <person name="Li Y."/>
            <person name="Chen G.Z."/>
            <person name="Liu X.D."/>
            <person name="Liao X.Y."/>
            <person name="Jiang Y.T."/>
            <person name="Yu X."/>
            <person name="Hao Y."/>
            <person name="Huang J."/>
            <person name="Zhao X.W."/>
            <person name="Ke S."/>
            <person name="Chen Y.Y."/>
            <person name="Wu W.L."/>
            <person name="Hsu J.L."/>
            <person name="Lin Y.F."/>
            <person name="Huang M.D."/>
            <person name="Li C.Y."/>
            <person name="Huang L."/>
            <person name="Wang Z.W."/>
            <person name="Zhao X."/>
            <person name="Zhong W.Y."/>
            <person name="Peng D.H."/>
            <person name="Ahmad S."/>
            <person name="Lan S."/>
            <person name="Zhang J.S."/>
            <person name="Tsai W.C."/>
            <person name="Van de Peer Y."/>
            <person name="Liu Z.J."/>
        </authorList>
    </citation>
    <scope>NUCLEOTIDE SEQUENCE</scope>
    <source>
        <strain evidence="2">CP</strain>
    </source>
</reference>
<name>A0AAV9DSR8_ACOCL</name>
<feature type="compositionally biased region" description="Polar residues" evidence="1">
    <location>
        <begin position="70"/>
        <end position="82"/>
    </location>
</feature>